<dbReference type="HOGENOM" id="CLU_2859984_0_0_11"/>
<name>C4FC24_9ACTN</name>
<dbReference type="EMBL" id="ABXH02000041">
    <property type="protein sequence ID" value="EEP43723.1"/>
    <property type="molecule type" value="Genomic_DNA"/>
</dbReference>
<dbReference type="AlphaFoldDB" id="C4FC24"/>
<organism evidence="1 2">
    <name type="scientific">Collinsella intestinalis DSM 13280</name>
    <dbReference type="NCBI Taxonomy" id="521003"/>
    <lineage>
        <taxon>Bacteria</taxon>
        <taxon>Bacillati</taxon>
        <taxon>Actinomycetota</taxon>
        <taxon>Coriobacteriia</taxon>
        <taxon>Coriobacteriales</taxon>
        <taxon>Coriobacteriaceae</taxon>
        <taxon>Collinsella</taxon>
    </lineage>
</organism>
<reference evidence="1 2" key="1">
    <citation type="submission" date="2009-04" db="EMBL/GenBank/DDBJ databases">
        <authorList>
            <person name="Weinstock G."/>
            <person name="Sodergren E."/>
            <person name="Clifton S."/>
            <person name="Fulton L."/>
            <person name="Fulton B."/>
            <person name="Courtney L."/>
            <person name="Fronick C."/>
            <person name="Harrison M."/>
            <person name="Strong C."/>
            <person name="Farmer C."/>
            <person name="Delahaunty K."/>
            <person name="Markovic C."/>
            <person name="Hall O."/>
            <person name="Minx P."/>
            <person name="Tomlinson C."/>
            <person name="Mitreva M."/>
            <person name="Nelson J."/>
            <person name="Hou S."/>
            <person name="Wollam A."/>
            <person name="Pepin K.H."/>
            <person name="Johnson M."/>
            <person name="Bhonagiri V."/>
            <person name="Nash W.E."/>
            <person name="Warren W."/>
            <person name="Chinwalla A."/>
            <person name="Mardis E.R."/>
            <person name="Wilson R.K."/>
        </authorList>
    </citation>
    <scope>NUCLEOTIDE SEQUENCE [LARGE SCALE GENOMIC DNA]</scope>
    <source>
        <strain evidence="1 2">DSM 13280</strain>
    </source>
</reference>
<evidence type="ECO:0000313" key="1">
    <source>
        <dbReference type="EMBL" id="EEP43723.1"/>
    </source>
</evidence>
<dbReference type="Proteomes" id="UP000003295">
    <property type="component" value="Unassembled WGS sequence"/>
</dbReference>
<protein>
    <submittedName>
        <fullName evidence="1">Uncharacterized protein</fullName>
    </submittedName>
</protein>
<gene>
    <name evidence="1" type="ORF">COLINT_03643</name>
</gene>
<evidence type="ECO:0000313" key="2">
    <source>
        <dbReference type="Proteomes" id="UP000003295"/>
    </source>
</evidence>
<sequence length="64" mass="7159">MCSPAHCFCPRQNAHICIRIVCDCTGFLHGRPKLPMGIRYMAGVKKKTSIGKCPGPWIMIQARE</sequence>
<comment type="caution">
    <text evidence="1">The sequence shown here is derived from an EMBL/GenBank/DDBJ whole genome shotgun (WGS) entry which is preliminary data.</text>
</comment>
<proteinExistence type="predicted"/>
<dbReference type="STRING" id="521003.COLINT_03643"/>
<accession>C4FC24</accession>